<dbReference type="CDD" id="cd11648">
    <property type="entry name" value="RsmI"/>
    <property type="match status" value="1"/>
</dbReference>
<comment type="function">
    <text evidence="6">Catalyzes the 2'-O-methylation of the ribose of cytidine 1402 (C1402) in 16S rRNA.</text>
</comment>
<dbReference type="NCBIfam" id="TIGR00096">
    <property type="entry name" value="16S rRNA (cytidine(1402)-2'-O)-methyltransferase"/>
    <property type="match status" value="1"/>
</dbReference>
<dbReference type="PANTHER" id="PTHR46111:SF1">
    <property type="entry name" value="RIBOSOMAL RNA SMALL SUBUNIT METHYLTRANSFERASE I"/>
    <property type="match status" value="1"/>
</dbReference>
<dbReference type="InterPro" id="IPR014776">
    <property type="entry name" value="4pyrrole_Mease_sub2"/>
</dbReference>
<protein>
    <recommendedName>
        <fullName evidence="6">Ribosomal RNA small subunit methyltransferase I</fullName>
        <ecNumber evidence="6">2.1.1.198</ecNumber>
    </recommendedName>
    <alternativeName>
        <fullName evidence="6">16S rRNA 2'-O-ribose C1402 methyltransferase</fullName>
    </alternativeName>
    <alternativeName>
        <fullName evidence="6">rRNA (cytidine-2'-O-)-methyltransferase RsmI</fullName>
    </alternativeName>
</protein>
<evidence type="ECO:0000256" key="5">
    <source>
        <dbReference type="ARBA" id="ARBA00022691"/>
    </source>
</evidence>
<evidence type="ECO:0000313" key="9">
    <source>
        <dbReference type="Proteomes" id="UP001597049"/>
    </source>
</evidence>
<reference evidence="9" key="1">
    <citation type="journal article" date="2019" name="Int. J. Syst. Evol. Microbiol.">
        <title>The Global Catalogue of Microorganisms (GCM) 10K type strain sequencing project: providing services to taxonomists for standard genome sequencing and annotation.</title>
        <authorList>
            <consortium name="The Broad Institute Genomics Platform"/>
            <consortium name="The Broad Institute Genome Sequencing Center for Infectious Disease"/>
            <person name="Wu L."/>
            <person name="Ma J."/>
        </authorList>
    </citation>
    <scope>NUCLEOTIDE SEQUENCE [LARGE SCALE GENOMIC DNA]</scope>
    <source>
        <strain evidence="9">CCUG 56752</strain>
    </source>
</reference>
<sequence>MSKLILVPTPVGNLADMTYRAVEVLKSVDVILAEDTRVSGILLKHYGIETPMQSYHQHNEHSHTSSVVKQIKNGRETAIITDAGTPGISDPGFLLTRACVAAGVNIECLPGATAFVPALVNSGLPNDKFVFEGFLPAKKGRQKRLKALAEEDRTMIFYESPYKLLKTLQQCIEHFGEDRQVSISREISKLYEETVRGTLTEVIAHFETKKPKGEFVIVLAGSGLKN</sequence>
<dbReference type="InterPro" id="IPR035996">
    <property type="entry name" value="4pyrrol_Methylase_sf"/>
</dbReference>
<comment type="caution">
    <text evidence="8">The sequence shown here is derived from an EMBL/GenBank/DDBJ whole genome shotgun (WGS) entry which is preliminary data.</text>
</comment>
<dbReference type="RefSeq" id="WP_379657306.1">
    <property type="nucleotide sequence ID" value="NZ_JBHTIV010000005.1"/>
</dbReference>
<evidence type="ECO:0000313" key="8">
    <source>
        <dbReference type="EMBL" id="MFD0931982.1"/>
    </source>
</evidence>
<keyword evidence="1 6" id="KW-0963">Cytoplasm</keyword>
<comment type="subcellular location">
    <subcellularLocation>
        <location evidence="6">Cytoplasm</location>
    </subcellularLocation>
</comment>
<proteinExistence type="inferred from homology"/>
<dbReference type="GO" id="GO:0032259">
    <property type="term" value="P:methylation"/>
    <property type="evidence" value="ECO:0007669"/>
    <property type="project" value="UniProtKB-KW"/>
</dbReference>
<dbReference type="EC" id="2.1.1.198" evidence="6"/>
<organism evidence="8 9">
    <name type="scientific">Psychroflexus salinarum</name>
    <dbReference type="NCBI Taxonomy" id="546024"/>
    <lineage>
        <taxon>Bacteria</taxon>
        <taxon>Pseudomonadati</taxon>
        <taxon>Bacteroidota</taxon>
        <taxon>Flavobacteriia</taxon>
        <taxon>Flavobacteriales</taxon>
        <taxon>Flavobacteriaceae</taxon>
        <taxon>Psychroflexus</taxon>
    </lineage>
</organism>
<dbReference type="Gene3D" id="3.40.1010.10">
    <property type="entry name" value="Cobalt-precorrin-4 Transmethylase, Domain 1"/>
    <property type="match status" value="1"/>
</dbReference>
<keyword evidence="5 6" id="KW-0949">S-adenosyl-L-methionine</keyword>
<comment type="similarity">
    <text evidence="6">Belongs to the methyltransferase superfamily. RsmI family.</text>
</comment>
<dbReference type="InterPro" id="IPR014777">
    <property type="entry name" value="4pyrrole_Mease_sub1"/>
</dbReference>
<dbReference type="InterPro" id="IPR008189">
    <property type="entry name" value="rRNA_ssu_MeTfrase_I"/>
</dbReference>
<evidence type="ECO:0000256" key="2">
    <source>
        <dbReference type="ARBA" id="ARBA00022552"/>
    </source>
</evidence>
<dbReference type="PIRSF" id="PIRSF005917">
    <property type="entry name" value="MTase_YraL"/>
    <property type="match status" value="1"/>
</dbReference>
<evidence type="ECO:0000256" key="6">
    <source>
        <dbReference type="HAMAP-Rule" id="MF_01877"/>
    </source>
</evidence>
<keyword evidence="9" id="KW-1185">Reference proteome</keyword>
<keyword evidence="3 6" id="KW-0489">Methyltransferase</keyword>
<dbReference type="HAMAP" id="MF_01877">
    <property type="entry name" value="16SrRNA_methyltr_I"/>
    <property type="match status" value="1"/>
</dbReference>
<keyword evidence="2 6" id="KW-0698">rRNA processing</keyword>
<dbReference type="PANTHER" id="PTHR46111">
    <property type="entry name" value="RIBOSOMAL RNA SMALL SUBUNIT METHYLTRANSFERASE I"/>
    <property type="match status" value="1"/>
</dbReference>
<feature type="domain" description="Tetrapyrrole methylase" evidence="7">
    <location>
        <begin position="3"/>
        <end position="202"/>
    </location>
</feature>
<dbReference type="Pfam" id="PF00590">
    <property type="entry name" value="TP_methylase"/>
    <property type="match status" value="1"/>
</dbReference>
<evidence type="ECO:0000259" key="7">
    <source>
        <dbReference type="Pfam" id="PF00590"/>
    </source>
</evidence>
<dbReference type="SUPFAM" id="SSF53790">
    <property type="entry name" value="Tetrapyrrole methylase"/>
    <property type="match status" value="1"/>
</dbReference>
<evidence type="ECO:0000256" key="3">
    <source>
        <dbReference type="ARBA" id="ARBA00022603"/>
    </source>
</evidence>
<dbReference type="InterPro" id="IPR000878">
    <property type="entry name" value="4pyrrol_Mease"/>
</dbReference>
<evidence type="ECO:0000256" key="1">
    <source>
        <dbReference type="ARBA" id="ARBA00022490"/>
    </source>
</evidence>
<gene>
    <name evidence="6 8" type="primary">rsmI</name>
    <name evidence="8" type="ORF">ACFQ0R_05140</name>
</gene>
<name>A0ABW3GN51_9FLAO</name>
<dbReference type="Gene3D" id="3.30.950.10">
    <property type="entry name" value="Methyltransferase, Cobalt-precorrin-4 Transmethylase, Domain 2"/>
    <property type="match status" value="1"/>
</dbReference>
<evidence type="ECO:0000256" key="4">
    <source>
        <dbReference type="ARBA" id="ARBA00022679"/>
    </source>
</evidence>
<comment type="catalytic activity">
    <reaction evidence="6">
        <text>cytidine(1402) in 16S rRNA + S-adenosyl-L-methionine = 2'-O-methylcytidine(1402) in 16S rRNA + S-adenosyl-L-homocysteine + H(+)</text>
        <dbReference type="Rhea" id="RHEA:42924"/>
        <dbReference type="Rhea" id="RHEA-COMP:10285"/>
        <dbReference type="Rhea" id="RHEA-COMP:10286"/>
        <dbReference type="ChEBI" id="CHEBI:15378"/>
        <dbReference type="ChEBI" id="CHEBI:57856"/>
        <dbReference type="ChEBI" id="CHEBI:59789"/>
        <dbReference type="ChEBI" id="CHEBI:74495"/>
        <dbReference type="ChEBI" id="CHEBI:82748"/>
        <dbReference type="EC" id="2.1.1.198"/>
    </reaction>
</comment>
<dbReference type="Proteomes" id="UP001597049">
    <property type="component" value="Unassembled WGS sequence"/>
</dbReference>
<dbReference type="EMBL" id="JBHTIV010000005">
    <property type="protein sequence ID" value="MFD0931982.1"/>
    <property type="molecule type" value="Genomic_DNA"/>
</dbReference>
<keyword evidence="4 6" id="KW-0808">Transferase</keyword>
<dbReference type="GO" id="GO:0008168">
    <property type="term" value="F:methyltransferase activity"/>
    <property type="evidence" value="ECO:0007669"/>
    <property type="project" value="UniProtKB-KW"/>
</dbReference>
<accession>A0ABW3GN51</accession>